<dbReference type="EMBL" id="BAABBP010000013">
    <property type="protein sequence ID" value="GAA3994871.1"/>
    <property type="molecule type" value="Genomic_DNA"/>
</dbReference>
<dbReference type="PANTHER" id="PTHR43236">
    <property type="entry name" value="ANTITOXIN HIGA1"/>
    <property type="match status" value="1"/>
</dbReference>
<name>A0ABP7RAH3_9BURK</name>
<dbReference type="Gene3D" id="1.10.10.2910">
    <property type="match status" value="1"/>
</dbReference>
<comment type="caution">
    <text evidence="2">The sequence shown here is derived from an EMBL/GenBank/DDBJ whole genome shotgun (WGS) entry which is preliminary data.</text>
</comment>
<feature type="domain" description="IrrE N-terminal-like" evidence="1">
    <location>
        <begin position="35"/>
        <end position="127"/>
    </location>
</feature>
<accession>A0ABP7RAH3</accession>
<evidence type="ECO:0000313" key="3">
    <source>
        <dbReference type="Proteomes" id="UP001501627"/>
    </source>
</evidence>
<reference evidence="3" key="1">
    <citation type="journal article" date="2019" name="Int. J. Syst. Evol. Microbiol.">
        <title>The Global Catalogue of Microorganisms (GCM) 10K type strain sequencing project: providing services to taxonomists for standard genome sequencing and annotation.</title>
        <authorList>
            <consortium name="The Broad Institute Genomics Platform"/>
            <consortium name="The Broad Institute Genome Sequencing Center for Infectious Disease"/>
            <person name="Wu L."/>
            <person name="Ma J."/>
        </authorList>
    </citation>
    <scope>NUCLEOTIDE SEQUENCE [LARGE SCALE GENOMIC DNA]</scope>
    <source>
        <strain evidence="3">JCM 17561</strain>
    </source>
</reference>
<dbReference type="InterPro" id="IPR010359">
    <property type="entry name" value="IrrE_HExxH"/>
</dbReference>
<organism evidence="2 3">
    <name type="scientific">Comamonas faecalis</name>
    <dbReference type="NCBI Taxonomy" id="1387849"/>
    <lineage>
        <taxon>Bacteria</taxon>
        <taxon>Pseudomonadati</taxon>
        <taxon>Pseudomonadota</taxon>
        <taxon>Betaproteobacteria</taxon>
        <taxon>Burkholderiales</taxon>
        <taxon>Comamonadaceae</taxon>
        <taxon>Comamonas</taxon>
    </lineage>
</organism>
<dbReference type="Pfam" id="PF06114">
    <property type="entry name" value="Peptidase_M78"/>
    <property type="match status" value="1"/>
</dbReference>
<protein>
    <submittedName>
        <fullName evidence="2">ImmA/IrrE family metallo-endopeptidase</fullName>
    </submittedName>
</protein>
<proteinExistence type="predicted"/>
<dbReference type="Proteomes" id="UP001501627">
    <property type="component" value="Unassembled WGS sequence"/>
</dbReference>
<evidence type="ECO:0000259" key="1">
    <source>
        <dbReference type="Pfam" id="PF06114"/>
    </source>
</evidence>
<gene>
    <name evidence="2" type="ORF">GCM10022279_18090</name>
</gene>
<keyword evidence="3" id="KW-1185">Reference proteome</keyword>
<sequence length="254" mass="28149">MMAVDVDRLSRPERLLWGHGVRRPEHIDLEAIAGAAGAHVIYRKLDGCAARLVAAGDRAVISVAIDDNLGRRRFSLGHELAHWMQDAQRTSFKCSSADIGPQNAEAKSIEADANSFASQLILPDYLVWPWVADRKPSLDLASAMGGDFQASLTASALKLLQRAKVPTVITCHGQRKLKWFRRSRDFSIDFYVLNELHQDTIAFDMAFGSAKGLSRPKRECASRWISGPGTYRMEVWSQSIKLPEGSVLTMLSVV</sequence>
<dbReference type="PANTHER" id="PTHR43236:SF1">
    <property type="entry name" value="BLL7220 PROTEIN"/>
    <property type="match status" value="1"/>
</dbReference>
<evidence type="ECO:0000313" key="2">
    <source>
        <dbReference type="EMBL" id="GAA3994871.1"/>
    </source>
</evidence>
<dbReference type="InterPro" id="IPR052345">
    <property type="entry name" value="Rad_response_metalloprotease"/>
</dbReference>